<dbReference type="InterPro" id="IPR036390">
    <property type="entry name" value="WH_DNA-bd_sf"/>
</dbReference>
<protein>
    <submittedName>
        <fullName evidence="6">DNA-binding Lrp family transcriptional regulator</fullName>
    </submittedName>
</protein>
<keyword evidence="3" id="KW-0804">Transcription</keyword>
<dbReference type="InterPro" id="IPR036388">
    <property type="entry name" value="WH-like_DNA-bd_sf"/>
</dbReference>
<dbReference type="GO" id="GO:0043565">
    <property type="term" value="F:sequence-specific DNA binding"/>
    <property type="evidence" value="ECO:0007669"/>
    <property type="project" value="InterPro"/>
</dbReference>
<gene>
    <name evidence="6" type="ORF">BJ963_000059</name>
</gene>
<dbReference type="SUPFAM" id="SSF46785">
    <property type="entry name" value="Winged helix' DNA-binding domain"/>
    <property type="match status" value="1"/>
</dbReference>
<dbReference type="Pfam" id="PF01037">
    <property type="entry name" value="AsnC_trans_reg"/>
    <property type="match status" value="1"/>
</dbReference>
<dbReference type="InterPro" id="IPR019887">
    <property type="entry name" value="Tscrpt_reg_AsnC/Lrp_C"/>
</dbReference>
<dbReference type="PROSITE" id="PS50956">
    <property type="entry name" value="HTH_ASNC_2"/>
    <property type="match status" value="1"/>
</dbReference>
<evidence type="ECO:0000259" key="5">
    <source>
        <dbReference type="PROSITE" id="PS50956"/>
    </source>
</evidence>
<feature type="region of interest" description="Disordered" evidence="4">
    <location>
        <begin position="154"/>
        <end position="177"/>
    </location>
</feature>
<accession>A0A852SVF0</accession>
<evidence type="ECO:0000256" key="2">
    <source>
        <dbReference type="ARBA" id="ARBA00023125"/>
    </source>
</evidence>
<reference evidence="6 7" key="1">
    <citation type="submission" date="2020-07" db="EMBL/GenBank/DDBJ databases">
        <title>Sequencing the genomes of 1000 actinobacteria strains.</title>
        <authorList>
            <person name="Klenk H.-P."/>
        </authorList>
    </citation>
    <scope>NUCLEOTIDE SEQUENCE [LARGE SCALE GENOMIC DNA]</scope>
    <source>
        <strain evidence="6 7">DSM 23871</strain>
    </source>
</reference>
<dbReference type="PANTHER" id="PTHR30154">
    <property type="entry name" value="LEUCINE-RESPONSIVE REGULATORY PROTEIN"/>
    <property type="match status" value="1"/>
</dbReference>
<evidence type="ECO:0000256" key="4">
    <source>
        <dbReference type="SAM" id="MobiDB-lite"/>
    </source>
</evidence>
<feature type="domain" description="HTH asnC-type" evidence="5">
    <location>
        <begin position="2"/>
        <end position="63"/>
    </location>
</feature>
<dbReference type="InterPro" id="IPR019888">
    <property type="entry name" value="Tscrpt_reg_AsnC-like"/>
</dbReference>
<dbReference type="SMART" id="SM00344">
    <property type="entry name" value="HTH_ASNC"/>
    <property type="match status" value="1"/>
</dbReference>
<organism evidence="6 7">
    <name type="scientific">Leifsonia soli</name>
    <dbReference type="NCBI Taxonomy" id="582665"/>
    <lineage>
        <taxon>Bacteria</taxon>
        <taxon>Bacillati</taxon>
        <taxon>Actinomycetota</taxon>
        <taxon>Actinomycetes</taxon>
        <taxon>Micrococcales</taxon>
        <taxon>Microbacteriaceae</taxon>
        <taxon>Leifsonia</taxon>
    </lineage>
</organism>
<dbReference type="Gene3D" id="3.30.70.920">
    <property type="match status" value="1"/>
</dbReference>
<evidence type="ECO:0000313" key="7">
    <source>
        <dbReference type="Proteomes" id="UP000589620"/>
    </source>
</evidence>
<sequence length="177" mass="19265">MIDKLDADLIALLTEEPRLGVFEASRRLGVARGTVQARLDRLQRSGVVRDFAPTIDTDRLGYPVTAFVTAEIAQGDRDVTVVEHLRAIPEVLEVHTITGAGDLMIRAVARSNTDLQRVIDRIVSDPGIMRTSTVIALATKIDHRAVPLVQAAVAAENADDDTDENADDDAKNEEERG</sequence>
<dbReference type="GO" id="GO:0005829">
    <property type="term" value="C:cytosol"/>
    <property type="evidence" value="ECO:0007669"/>
    <property type="project" value="TreeGrafter"/>
</dbReference>
<evidence type="ECO:0000256" key="3">
    <source>
        <dbReference type="ARBA" id="ARBA00023163"/>
    </source>
</evidence>
<dbReference type="SUPFAM" id="SSF54909">
    <property type="entry name" value="Dimeric alpha+beta barrel"/>
    <property type="match status" value="1"/>
</dbReference>
<dbReference type="RefSeq" id="WP_179453787.1">
    <property type="nucleotide sequence ID" value="NZ_BAAAPX010000001.1"/>
</dbReference>
<dbReference type="InterPro" id="IPR000485">
    <property type="entry name" value="AsnC-type_HTH_dom"/>
</dbReference>
<keyword evidence="2 6" id="KW-0238">DNA-binding</keyword>
<feature type="compositionally biased region" description="Acidic residues" evidence="4">
    <location>
        <begin position="157"/>
        <end position="177"/>
    </location>
</feature>
<dbReference type="PRINTS" id="PR00033">
    <property type="entry name" value="HTHASNC"/>
</dbReference>
<dbReference type="Gene3D" id="1.10.10.10">
    <property type="entry name" value="Winged helix-like DNA-binding domain superfamily/Winged helix DNA-binding domain"/>
    <property type="match status" value="1"/>
</dbReference>
<evidence type="ECO:0000313" key="6">
    <source>
        <dbReference type="EMBL" id="NYD72540.1"/>
    </source>
</evidence>
<dbReference type="GO" id="GO:0043200">
    <property type="term" value="P:response to amino acid"/>
    <property type="evidence" value="ECO:0007669"/>
    <property type="project" value="TreeGrafter"/>
</dbReference>
<keyword evidence="7" id="KW-1185">Reference proteome</keyword>
<dbReference type="AlphaFoldDB" id="A0A852SVF0"/>
<dbReference type="PANTHER" id="PTHR30154:SF34">
    <property type="entry name" value="TRANSCRIPTIONAL REGULATOR AZLB"/>
    <property type="match status" value="1"/>
</dbReference>
<dbReference type="Proteomes" id="UP000589620">
    <property type="component" value="Unassembled WGS sequence"/>
</dbReference>
<dbReference type="Pfam" id="PF13412">
    <property type="entry name" value="HTH_24"/>
    <property type="match status" value="1"/>
</dbReference>
<dbReference type="EMBL" id="JACCBJ010000001">
    <property type="protein sequence ID" value="NYD72540.1"/>
    <property type="molecule type" value="Genomic_DNA"/>
</dbReference>
<comment type="caution">
    <text evidence="6">The sequence shown here is derived from an EMBL/GenBank/DDBJ whole genome shotgun (WGS) entry which is preliminary data.</text>
</comment>
<name>A0A852SVF0_9MICO</name>
<dbReference type="InterPro" id="IPR011008">
    <property type="entry name" value="Dimeric_a/b-barrel"/>
</dbReference>
<keyword evidence="1" id="KW-0805">Transcription regulation</keyword>
<evidence type="ECO:0000256" key="1">
    <source>
        <dbReference type="ARBA" id="ARBA00023015"/>
    </source>
</evidence>
<proteinExistence type="predicted"/>